<feature type="transmembrane region" description="Helical" evidence="5">
    <location>
        <begin position="200"/>
        <end position="226"/>
    </location>
</feature>
<feature type="transmembrane region" description="Helical" evidence="5">
    <location>
        <begin position="129"/>
        <end position="149"/>
    </location>
</feature>
<evidence type="ECO:0000313" key="8">
    <source>
        <dbReference type="Proteomes" id="UP001271007"/>
    </source>
</evidence>
<dbReference type="AlphaFoldDB" id="A0AAJ0GJ48"/>
<dbReference type="InterPro" id="IPR011701">
    <property type="entry name" value="MFS"/>
</dbReference>
<reference evidence="7" key="1">
    <citation type="submission" date="2023-04" db="EMBL/GenBank/DDBJ databases">
        <title>Black Yeasts Isolated from many extreme environments.</title>
        <authorList>
            <person name="Coleine C."/>
            <person name="Stajich J.E."/>
            <person name="Selbmann L."/>
        </authorList>
    </citation>
    <scope>NUCLEOTIDE SEQUENCE</scope>
    <source>
        <strain evidence="7">CCFEE 5312</strain>
    </source>
</reference>
<dbReference type="PROSITE" id="PS50850">
    <property type="entry name" value="MFS"/>
    <property type="match status" value="1"/>
</dbReference>
<feature type="domain" description="Major facilitator superfamily (MFS) profile" evidence="6">
    <location>
        <begin position="1"/>
        <end position="366"/>
    </location>
</feature>
<feature type="transmembrane region" description="Helical" evidence="5">
    <location>
        <begin position="70"/>
        <end position="92"/>
    </location>
</feature>
<feature type="transmembrane region" description="Helical" evidence="5">
    <location>
        <begin position="316"/>
        <end position="337"/>
    </location>
</feature>
<evidence type="ECO:0000256" key="2">
    <source>
        <dbReference type="ARBA" id="ARBA00022692"/>
    </source>
</evidence>
<organism evidence="7 8">
    <name type="scientific">Extremus antarcticus</name>
    <dbReference type="NCBI Taxonomy" id="702011"/>
    <lineage>
        <taxon>Eukaryota</taxon>
        <taxon>Fungi</taxon>
        <taxon>Dikarya</taxon>
        <taxon>Ascomycota</taxon>
        <taxon>Pezizomycotina</taxon>
        <taxon>Dothideomycetes</taxon>
        <taxon>Dothideomycetidae</taxon>
        <taxon>Mycosphaerellales</taxon>
        <taxon>Extremaceae</taxon>
        <taxon>Extremus</taxon>
    </lineage>
</organism>
<comment type="caution">
    <text evidence="7">The sequence shown here is derived from an EMBL/GenBank/DDBJ whole genome shotgun (WGS) entry which is preliminary data.</text>
</comment>
<dbReference type="InterPro" id="IPR036259">
    <property type="entry name" value="MFS_trans_sf"/>
</dbReference>
<proteinExistence type="predicted"/>
<keyword evidence="8" id="KW-1185">Reference proteome</keyword>
<gene>
    <name evidence="7" type="ORF">LTR09_000175</name>
</gene>
<dbReference type="GO" id="GO:0005886">
    <property type="term" value="C:plasma membrane"/>
    <property type="evidence" value="ECO:0007669"/>
    <property type="project" value="TreeGrafter"/>
</dbReference>
<name>A0AAJ0GJ48_9PEZI</name>
<dbReference type="GO" id="GO:0015606">
    <property type="term" value="F:spermidine transmembrane transporter activity"/>
    <property type="evidence" value="ECO:0007669"/>
    <property type="project" value="TreeGrafter"/>
</dbReference>
<evidence type="ECO:0000313" key="7">
    <source>
        <dbReference type="EMBL" id="KAK3058611.1"/>
    </source>
</evidence>
<dbReference type="GO" id="GO:0000297">
    <property type="term" value="F:spermine transmembrane transporter activity"/>
    <property type="evidence" value="ECO:0007669"/>
    <property type="project" value="TreeGrafter"/>
</dbReference>
<feature type="transmembrane region" description="Helical" evidence="5">
    <location>
        <begin position="238"/>
        <end position="259"/>
    </location>
</feature>
<accession>A0AAJ0GJ48</accession>
<protein>
    <recommendedName>
        <fullName evidence="6">Major facilitator superfamily (MFS) profile domain-containing protein</fullName>
    </recommendedName>
</protein>
<comment type="subcellular location">
    <subcellularLocation>
        <location evidence="1">Membrane</location>
        <topology evidence="1">Multi-pass membrane protein</topology>
    </subcellularLocation>
</comment>
<evidence type="ECO:0000256" key="4">
    <source>
        <dbReference type="ARBA" id="ARBA00023136"/>
    </source>
</evidence>
<feature type="transmembrane region" description="Helical" evidence="5">
    <location>
        <begin position="285"/>
        <end position="304"/>
    </location>
</feature>
<evidence type="ECO:0000256" key="5">
    <source>
        <dbReference type="SAM" id="Phobius"/>
    </source>
</evidence>
<feature type="transmembrane region" description="Helical" evidence="5">
    <location>
        <begin position="41"/>
        <end position="58"/>
    </location>
</feature>
<dbReference type="Gene3D" id="1.20.1250.20">
    <property type="entry name" value="MFS general substrate transporter like domains"/>
    <property type="match status" value="1"/>
</dbReference>
<keyword evidence="4 5" id="KW-0472">Membrane</keyword>
<dbReference type="Pfam" id="PF07690">
    <property type="entry name" value="MFS_1"/>
    <property type="match status" value="1"/>
</dbReference>
<dbReference type="SUPFAM" id="SSF103473">
    <property type="entry name" value="MFS general substrate transporter"/>
    <property type="match status" value="1"/>
</dbReference>
<dbReference type="InterPro" id="IPR020846">
    <property type="entry name" value="MFS_dom"/>
</dbReference>
<feature type="transmembrane region" description="Helical" evidence="5">
    <location>
        <begin position="99"/>
        <end position="117"/>
    </location>
</feature>
<evidence type="ECO:0000256" key="1">
    <source>
        <dbReference type="ARBA" id="ARBA00004141"/>
    </source>
</evidence>
<sequence>MAEFHVSREIALLPFVFYLLGLSFGPIIAGPSSETFGRKAVYICALPGLAVFTLGAGFSQNITSLVICRFFAGLFASPGLSIGTAMVSDFLVPEKRGGPVAIFITMVQMGPVFGPIVGGYVTEAKSWRWTQWVISFGLAFAFILTVPMSESYKSVLLKRRAKKLGIEPPPEFKTSASQNLKHFVTKTISRPISMMFTEPIVALFDIYNAFNFGLLNAFFAAFSWVFENVYGFGIGSTGLTYLGQAVGSIVGLLIVLYIYKFYWAKKSRTAKEGDSTANMAPEERLIIAKIGAPMFPISLFWFAWTAKPDVHWISPVIAEGFFSCGNLLIFTATALYFPDVYGAQYSASAWSSCTFLRYLAAFTFPL</sequence>
<dbReference type="PANTHER" id="PTHR23502:SF38">
    <property type="entry name" value="POLYAMINE TRANSPORTER 4"/>
    <property type="match status" value="1"/>
</dbReference>
<feature type="transmembrane region" description="Helical" evidence="5">
    <location>
        <begin position="12"/>
        <end position="29"/>
    </location>
</feature>
<dbReference type="Proteomes" id="UP001271007">
    <property type="component" value="Unassembled WGS sequence"/>
</dbReference>
<evidence type="ECO:0000256" key="3">
    <source>
        <dbReference type="ARBA" id="ARBA00022989"/>
    </source>
</evidence>
<dbReference type="PANTHER" id="PTHR23502">
    <property type="entry name" value="MAJOR FACILITATOR SUPERFAMILY"/>
    <property type="match status" value="1"/>
</dbReference>
<evidence type="ECO:0000259" key="6">
    <source>
        <dbReference type="PROSITE" id="PS50850"/>
    </source>
</evidence>
<keyword evidence="3 5" id="KW-1133">Transmembrane helix</keyword>
<keyword evidence="2 5" id="KW-0812">Transmembrane</keyword>
<dbReference type="EMBL" id="JAWDJX010000001">
    <property type="protein sequence ID" value="KAK3058611.1"/>
    <property type="molecule type" value="Genomic_DNA"/>
</dbReference>